<evidence type="ECO:0000256" key="8">
    <source>
        <dbReference type="ARBA" id="ARBA00042123"/>
    </source>
</evidence>
<evidence type="ECO:0000256" key="1">
    <source>
        <dbReference type="ARBA" id="ARBA00004173"/>
    </source>
</evidence>
<protein>
    <recommendedName>
        <fullName evidence="7">Enoyl-[acyl-carrier-protein] reductase, mitochondrial</fullName>
    </recommendedName>
    <alternativeName>
        <fullName evidence="8">2-enoyl thioester reductase</fullName>
    </alternativeName>
</protein>
<reference evidence="11" key="1">
    <citation type="submission" date="2016-11" db="UniProtKB">
        <authorList>
            <consortium name="WormBaseParasite"/>
        </authorList>
    </citation>
    <scope>IDENTIFICATION</scope>
</reference>
<proteinExistence type="inferred from homology"/>
<dbReference type="GO" id="GO:0006631">
    <property type="term" value="P:fatty acid metabolic process"/>
    <property type="evidence" value="ECO:0007669"/>
    <property type="project" value="TreeGrafter"/>
</dbReference>
<evidence type="ECO:0000256" key="3">
    <source>
        <dbReference type="ARBA" id="ARBA00022857"/>
    </source>
</evidence>
<dbReference type="InterPro" id="IPR036291">
    <property type="entry name" value="NAD(P)-bd_dom_sf"/>
</dbReference>
<keyword evidence="5" id="KW-0560">Oxidoreductase</keyword>
<keyword evidence="10" id="KW-1185">Reference proteome</keyword>
<keyword evidence="4" id="KW-0809">Transit peptide</keyword>
<dbReference type="AlphaFoldDB" id="A0A1I8A949"/>
<dbReference type="GO" id="GO:0016491">
    <property type="term" value="F:oxidoreductase activity"/>
    <property type="evidence" value="ECO:0007669"/>
    <property type="project" value="UniProtKB-KW"/>
</dbReference>
<dbReference type="Proteomes" id="UP000095287">
    <property type="component" value="Unplaced"/>
</dbReference>
<evidence type="ECO:0000256" key="5">
    <source>
        <dbReference type="ARBA" id="ARBA00023002"/>
    </source>
</evidence>
<dbReference type="SUPFAM" id="SSF50129">
    <property type="entry name" value="GroES-like"/>
    <property type="match status" value="1"/>
</dbReference>
<keyword evidence="3" id="KW-0521">NADP</keyword>
<dbReference type="WBParaSite" id="L893_g33923.t1">
    <property type="protein sequence ID" value="L893_g33923.t1"/>
    <property type="gene ID" value="L893_g33923"/>
</dbReference>
<evidence type="ECO:0000256" key="6">
    <source>
        <dbReference type="ARBA" id="ARBA00023128"/>
    </source>
</evidence>
<dbReference type="InterPro" id="IPR013154">
    <property type="entry name" value="ADH-like_N"/>
</dbReference>
<dbReference type="PANTHER" id="PTHR43981">
    <property type="entry name" value="ENOYL-[ACYL-CARRIER-PROTEIN] REDUCTASE, MITOCHONDRIAL"/>
    <property type="match status" value="1"/>
</dbReference>
<keyword evidence="6" id="KW-0496">Mitochondrion</keyword>
<dbReference type="InterPro" id="IPR051034">
    <property type="entry name" value="Mito_Enoyl-ACP_Reductase"/>
</dbReference>
<accession>A0A1I8A949</accession>
<dbReference type="PANTHER" id="PTHR43981:SF1">
    <property type="entry name" value="ENOYL-[ACYL-CARRIER-PROTEIN] REDUCTASE, MITOCHONDRIAL"/>
    <property type="match status" value="1"/>
</dbReference>
<comment type="similarity">
    <text evidence="2">Belongs to the zinc-containing alcohol dehydrogenase family. Quinone oxidoreductase subfamily.</text>
</comment>
<organism evidence="10 11">
    <name type="scientific">Steinernema glaseri</name>
    <dbReference type="NCBI Taxonomy" id="37863"/>
    <lineage>
        <taxon>Eukaryota</taxon>
        <taxon>Metazoa</taxon>
        <taxon>Ecdysozoa</taxon>
        <taxon>Nematoda</taxon>
        <taxon>Chromadorea</taxon>
        <taxon>Rhabditida</taxon>
        <taxon>Tylenchina</taxon>
        <taxon>Panagrolaimomorpha</taxon>
        <taxon>Strongyloidoidea</taxon>
        <taxon>Steinernematidae</taxon>
        <taxon>Steinernema</taxon>
    </lineage>
</organism>
<dbReference type="Gene3D" id="3.40.50.720">
    <property type="entry name" value="NAD(P)-binding Rossmann-like Domain"/>
    <property type="match status" value="1"/>
</dbReference>
<evidence type="ECO:0000259" key="9">
    <source>
        <dbReference type="Pfam" id="PF08240"/>
    </source>
</evidence>
<name>A0A1I8A949_9BILA</name>
<dbReference type="Gene3D" id="3.90.180.10">
    <property type="entry name" value="Medium-chain alcohol dehydrogenases, catalytic domain"/>
    <property type="match status" value="2"/>
</dbReference>
<evidence type="ECO:0000256" key="2">
    <source>
        <dbReference type="ARBA" id="ARBA00010371"/>
    </source>
</evidence>
<feature type="domain" description="Alcohol dehydrogenase-like N-terminal" evidence="9">
    <location>
        <begin position="12"/>
        <end position="60"/>
    </location>
</feature>
<evidence type="ECO:0000256" key="7">
    <source>
        <dbReference type="ARBA" id="ARBA00041058"/>
    </source>
</evidence>
<evidence type="ECO:0000313" key="10">
    <source>
        <dbReference type="Proteomes" id="UP000095287"/>
    </source>
</evidence>
<comment type="subcellular location">
    <subcellularLocation>
        <location evidence="1">Mitochondrion</location>
    </subcellularLocation>
</comment>
<dbReference type="CDD" id="cd08290">
    <property type="entry name" value="ETR"/>
    <property type="match status" value="1"/>
</dbReference>
<evidence type="ECO:0000256" key="4">
    <source>
        <dbReference type="ARBA" id="ARBA00022946"/>
    </source>
</evidence>
<dbReference type="Pfam" id="PF08240">
    <property type="entry name" value="ADH_N"/>
    <property type="match status" value="1"/>
</dbReference>
<dbReference type="GO" id="GO:0005739">
    <property type="term" value="C:mitochondrion"/>
    <property type="evidence" value="ECO:0007669"/>
    <property type="project" value="UniProtKB-SubCell"/>
</dbReference>
<evidence type="ECO:0000313" key="11">
    <source>
        <dbReference type="WBParaSite" id="L893_g33923.t1"/>
    </source>
</evidence>
<dbReference type="InterPro" id="IPR011032">
    <property type="entry name" value="GroES-like_sf"/>
</dbReference>
<dbReference type="SUPFAM" id="SSF51735">
    <property type="entry name" value="NAD(P)-binding Rossmann-fold domains"/>
    <property type="match status" value="1"/>
</dbReference>
<sequence>MSSLSMPWRSQKDINKIQGRYPLRPDYPAVGGSEAVGVVEAVGANVTSVQKGDTVISNSMANSVWTQYDVVGAERVLRVRKDLDVVKMGLKTINIVRDRPEITALKKELKNIGADYVFTEEEFAKDNVKFIQTLHAPPKLALNGVGGRSAMVICAALCHGGTVVTYGAMSKKPMEILSSSFIFKDLRAFGVAVGPWMQVHPEKADRIMIALQDMLVKGTLSPPPMDELPMADFAIAMQRTLAGGHKKQLLLLHDNVRSNNTCKSKL</sequence>